<dbReference type="AlphaFoldDB" id="A0A433V451"/>
<sequence>MTISAKRLKEIESIPDEDIDTTDIPELNEHFWEKAKLIEPITKQAISLRIDSDILQWFKSQGKGYQSLINSVLRSYFEHQSKIRNDG</sequence>
<comment type="caution">
    <text evidence="1">The sequence shown here is derived from an EMBL/GenBank/DDBJ whole genome shotgun (WGS) entry which is preliminary data.</text>
</comment>
<dbReference type="InterPro" id="IPR025528">
    <property type="entry name" value="BrnA_antitoxin"/>
</dbReference>
<reference evidence="1" key="2">
    <citation type="journal article" date="2019" name="Genome Biol. Evol.">
        <title>Day and night: Metabolic profiles and evolutionary relationships of six axenic non-marine cyanobacteria.</title>
        <authorList>
            <person name="Will S.E."/>
            <person name="Henke P."/>
            <person name="Boedeker C."/>
            <person name="Huang S."/>
            <person name="Brinkmann H."/>
            <person name="Rohde M."/>
            <person name="Jarek M."/>
            <person name="Friedl T."/>
            <person name="Seufert S."/>
            <person name="Schumacher M."/>
            <person name="Overmann J."/>
            <person name="Neumann-Schaal M."/>
            <person name="Petersen J."/>
        </authorList>
    </citation>
    <scope>NUCLEOTIDE SEQUENCE [LARGE SCALE GENOMIC DNA]</scope>
    <source>
        <strain evidence="1">PCC 7102</strain>
    </source>
</reference>
<dbReference type="Pfam" id="PF14384">
    <property type="entry name" value="BrnA_antitoxin"/>
    <property type="match status" value="1"/>
</dbReference>
<reference evidence="1" key="1">
    <citation type="submission" date="2018-12" db="EMBL/GenBank/DDBJ databases">
        <authorList>
            <person name="Will S."/>
            <person name="Neumann-Schaal M."/>
            <person name="Henke P."/>
        </authorList>
    </citation>
    <scope>NUCLEOTIDE SEQUENCE</scope>
    <source>
        <strain evidence="1">PCC 7102</strain>
    </source>
</reference>
<dbReference type="RefSeq" id="WP_127085377.1">
    <property type="nucleotide sequence ID" value="NZ_RSCL01000022.1"/>
</dbReference>
<evidence type="ECO:0000313" key="2">
    <source>
        <dbReference type="Proteomes" id="UP000271624"/>
    </source>
</evidence>
<dbReference type="Proteomes" id="UP000271624">
    <property type="component" value="Unassembled WGS sequence"/>
</dbReference>
<dbReference type="EMBL" id="RSCL01000022">
    <property type="protein sequence ID" value="RUT00858.1"/>
    <property type="molecule type" value="Genomic_DNA"/>
</dbReference>
<evidence type="ECO:0008006" key="3">
    <source>
        <dbReference type="Google" id="ProtNLM"/>
    </source>
</evidence>
<accession>A0A433V451</accession>
<proteinExistence type="predicted"/>
<gene>
    <name evidence="1" type="ORF">DSM106972_072670</name>
</gene>
<keyword evidence="2" id="KW-1185">Reference proteome</keyword>
<evidence type="ECO:0000313" key="1">
    <source>
        <dbReference type="EMBL" id="RUT00858.1"/>
    </source>
</evidence>
<name>A0A433V451_9CYAN</name>
<protein>
    <recommendedName>
        <fullName evidence="3">3-oxoacyl-ACP synthase</fullName>
    </recommendedName>
</protein>
<organism evidence="1 2">
    <name type="scientific">Dulcicalothrix desertica PCC 7102</name>
    <dbReference type="NCBI Taxonomy" id="232991"/>
    <lineage>
        <taxon>Bacteria</taxon>
        <taxon>Bacillati</taxon>
        <taxon>Cyanobacteriota</taxon>
        <taxon>Cyanophyceae</taxon>
        <taxon>Nostocales</taxon>
        <taxon>Calotrichaceae</taxon>
        <taxon>Dulcicalothrix</taxon>
    </lineage>
</organism>
<dbReference type="OrthoDB" id="9796641at2"/>